<keyword evidence="1" id="KW-0472">Membrane</keyword>
<protein>
    <submittedName>
        <fullName evidence="2">Uncharacterized protein</fullName>
    </submittedName>
</protein>
<name>A0ABP7PU87_9BACT</name>
<evidence type="ECO:0000313" key="3">
    <source>
        <dbReference type="Proteomes" id="UP001501556"/>
    </source>
</evidence>
<evidence type="ECO:0000256" key="1">
    <source>
        <dbReference type="SAM" id="Phobius"/>
    </source>
</evidence>
<comment type="caution">
    <text evidence="2">The sequence shown here is derived from an EMBL/GenBank/DDBJ whole genome shotgun (WGS) entry which is preliminary data.</text>
</comment>
<sequence length="112" mass="11840">MAVSVGTGEGIAIGWVWVDGQVRKRPEKGHGKTARYYPPGSARPRSDSWQFLHAATAAAALATALQASTLAQQARPFVNHSIPSVLPLAVSGLVLFLTAVNQLSWALRHVAG</sequence>
<accession>A0ABP7PU87</accession>
<dbReference type="EMBL" id="BAABDI010000008">
    <property type="protein sequence ID" value="GAA3971033.1"/>
    <property type="molecule type" value="Genomic_DNA"/>
</dbReference>
<reference evidence="3" key="1">
    <citation type="journal article" date="2019" name="Int. J. Syst. Evol. Microbiol.">
        <title>The Global Catalogue of Microorganisms (GCM) 10K type strain sequencing project: providing services to taxonomists for standard genome sequencing and annotation.</title>
        <authorList>
            <consortium name="The Broad Institute Genomics Platform"/>
            <consortium name="The Broad Institute Genome Sequencing Center for Infectious Disease"/>
            <person name="Wu L."/>
            <person name="Ma J."/>
        </authorList>
    </citation>
    <scope>NUCLEOTIDE SEQUENCE [LARGE SCALE GENOMIC DNA]</scope>
    <source>
        <strain evidence="3">JCM 17217</strain>
    </source>
</reference>
<keyword evidence="1" id="KW-0812">Transmembrane</keyword>
<evidence type="ECO:0000313" key="2">
    <source>
        <dbReference type="EMBL" id="GAA3971033.1"/>
    </source>
</evidence>
<proteinExistence type="predicted"/>
<gene>
    <name evidence="2" type="ORF">GCM10022407_16130</name>
</gene>
<keyword evidence="1" id="KW-1133">Transmembrane helix</keyword>
<dbReference type="Proteomes" id="UP001501556">
    <property type="component" value="Unassembled WGS sequence"/>
</dbReference>
<feature type="transmembrane region" description="Helical" evidence="1">
    <location>
        <begin position="82"/>
        <end position="100"/>
    </location>
</feature>
<keyword evidence="3" id="KW-1185">Reference proteome</keyword>
<organism evidence="2 3">
    <name type="scientific">Hymenobacter antarcticus</name>
    <dbReference type="NCBI Taxonomy" id="486270"/>
    <lineage>
        <taxon>Bacteria</taxon>
        <taxon>Pseudomonadati</taxon>
        <taxon>Bacteroidota</taxon>
        <taxon>Cytophagia</taxon>
        <taxon>Cytophagales</taxon>
        <taxon>Hymenobacteraceae</taxon>
        <taxon>Hymenobacter</taxon>
    </lineage>
</organism>
<feature type="transmembrane region" description="Helical" evidence="1">
    <location>
        <begin position="51"/>
        <end position="70"/>
    </location>
</feature>